<keyword evidence="4" id="KW-1185">Reference proteome</keyword>
<dbReference type="InterPro" id="IPR005094">
    <property type="entry name" value="Endonuclease_MobA/VirD2"/>
</dbReference>
<accession>A0ABM6DB26</accession>
<evidence type="ECO:0000313" key="4">
    <source>
        <dbReference type="Proteomes" id="UP000092661"/>
    </source>
</evidence>
<sequence length="388" mass="43519">MATIQLGNTKVATKLISYAEKRAKERSGVDCPAEYAKAQFKATRELWGKTEGIQAHHVIQSFKPGEVTAKTANEIGQDLARNIAKGHEAVVYTHTDKDHIHNHIVINAVSFENGSKYQSSKKDLYKIREQSDQLCLAKGLSIVKEPTAQIRYTLAEKALLEKGKDSWKDEIRESIDSIKGQATSLPDLAHQLKAQFGIETKITNKNISFKHPDFERFVRGTKLGLAYEKETLTHEFERQIERGQERGSASLSDAASAELERTGKTDEGNERTQHPDEKLHSGSHGQGRDQSNDVGQRTGQNHESQSGSAGTDDFDFESAREHAARLRESASAALGDWQERDGSEQRNDRPENGRDRGHVGQQHEPAESQNERKHERPRDKERDLGPER</sequence>
<name>A0ABM6DB26_9BACL</name>
<feature type="compositionally biased region" description="Polar residues" evidence="1">
    <location>
        <begin position="292"/>
        <end position="309"/>
    </location>
</feature>
<feature type="compositionally biased region" description="Basic and acidic residues" evidence="1">
    <location>
        <begin position="317"/>
        <end position="328"/>
    </location>
</feature>
<feature type="domain" description="MobA/VirD2-like nuclease" evidence="2">
    <location>
        <begin position="21"/>
        <end position="140"/>
    </location>
</feature>
<protein>
    <recommendedName>
        <fullName evidence="2">MobA/VirD2-like nuclease domain-containing protein</fullName>
    </recommendedName>
</protein>
<geneLocation type="plasmid" evidence="3 4">
    <name>pPA05-2</name>
</geneLocation>
<dbReference type="EMBL" id="CP016536">
    <property type="protein sequence ID" value="ANU12355.1"/>
    <property type="molecule type" value="Genomic_DNA"/>
</dbReference>
<feature type="compositionally biased region" description="Basic and acidic residues" evidence="1">
    <location>
        <begin position="364"/>
        <end position="388"/>
    </location>
</feature>
<feature type="compositionally biased region" description="Low complexity" evidence="1">
    <location>
        <begin position="248"/>
        <end position="257"/>
    </location>
</feature>
<gene>
    <name evidence="3" type="ORF">BBH88_18810</name>
</gene>
<feature type="compositionally biased region" description="Basic and acidic residues" evidence="1">
    <location>
        <begin position="258"/>
        <end position="291"/>
    </location>
</feature>
<evidence type="ECO:0000259" key="2">
    <source>
        <dbReference type="Pfam" id="PF03432"/>
    </source>
</evidence>
<dbReference type="Pfam" id="PF03432">
    <property type="entry name" value="Relaxase"/>
    <property type="match status" value="1"/>
</dbReference>
<feature type="compositionally biased region" description="Basic and acidic residues" evidence="1">
    <location>
        <begin position="337"/>
        <end position="358"/>
    </location>
</feature>
<reference evidence="3" key="1">
    <citation type="submission" date="2016-07" db="EMBL/GenBank/DDBJ databases">
        <authorList>
            <person name="See-Too W.S."/>
        </authorList>
    </citation>
    <scope>NUCLEOTIDE SEQUENCE [LARGE SCALE GENOMIC DNA]</scope>
    <source>
        <strain evidence="3">DSM 14505</strain>
        <plasmid evidence="3">pPA05-2</plasmid>
    </source>
</reference>
<evidence type="ECO:0000313" key="3">
    <source>
        <dbReference type="EMBL" id="ANU12355.1"/>
    </source>
</evidence>
<feature type="region of interest" description="Disordered" evidence="1">
    <location>
        <begin position="241"/>
        <end position="388"/>
    </location>
</feature>
<dbReference type="RefSeq" id="WP_065537452.1">
    <property type="nucleotide sequence ID" value="NZ_CP016536.1"/>
</dbReference>
<evidence type="ECO:0000256" key="1">
    <source>
        <dbReference type="SAM" id="MobiDB-lite"/>
    </source>
</evidence>
<proteinExistence type="predicted"/>
<dbReference type="Proteomes" id="UP000092661">
    <property type="component" value="Plasmid pPA05-2"/>
</dbReference>
<keyword evidence="3" id="KW-0614">Plasmid</keyword>
<organism evidence="3 4">
    <name type="scientific">Planococcus antarcticus DSM 14505</name>
    <dbReference type="NCBI Taxonomy" id="1185653"/>
    <lineage>
        <taxon>Bacteria</taxon>
        <taxon>Bacillati</taxon>
        <taxon>Bacillota</taxon>
        <taxon>Bacilli</taxon>
        <taxon>Bacillales</taxon>
        <taxon>Caryophanaceae</taxon>
        <taxon>Planococcus</taxon>
    </lineage>
</organism>